<dbReference type="OrthoDB" id="5397628at2759"/>
<evidence type="ECO:0000256" key="1">
    <source>
        <dbReference type="SAM" id="MobiDB-lite"/>
    </source>
</evidence>
<dbReference type="HOGENOM" id="CLU_874275_0_0_1"/>
<evidence type="ECO:0000313" key="4">
    <source>
        <dbReference type="Proteomes" id="UP000015100"/>
    </source>
</evidence>
<sequence length="318" mass="35767">MSSPSIPTIQSLLQNPYLKNFITLLPFLFLGSLILFLLNRADTLRAGAGLQPPPSITPVPREPRVAQNPENDPTAAEDGADDIDGDEGYEDEEDVDINEFLAEAGGEINFNDDGEAIDNEAGPANAADGARRPPRNRGIVGKKKARNLEMRDRRRAYNEFLQSQARDRREREKALDEDLEEAIFSEKQRRALAEITIEKQKFREREEKREAEEKNAKYTQALRGCIADITGCGKVSLRTLGHRIGKDEAWVKKTVSDEKITFADNSKSTGVYTFITESGWLVRIGRDEIATVARRLEQSGKMDWEDLSDELESSLKRL</sequence>
<keyword evidence="2" id="KW-1133">Transmembrane helix</keyword>
<dbReference type="STRING" id="1284197.S8BP16"/>
<keyword evidence="4" id="KW-1185">Reference proteome</keyword>
<reference evidence="4" key="2">
    <citation type="submission" date="2013-04" db="EMBL/GenBank/DDBJ databases">
        <title>Genomic mechanisms accounting for the adaptation to parasitism in nematode-trapping fungi.</title>
        <authorList>
            <person name="Ahren D.G."/>
        </authorList>
    </citation>
    <scope>NUCLEOTIDE SEQUENCE [LARGE SCALE GENOMIC DNA]</scope>
    <source>
        <strain evidence="4">CBS 200.50</strain>
    </source>
</reference>
<feature type="region of interest" description="Disordered" evidence="1">
    <location>
        <begin position="112"/>
        <end position="146"/>
    </location>
</feature>
<keyword evidence="2" id="KW-0812">Transmembrane</keyword>
<reference evidence="3 4" key="1">
    <citation type="journal article" date="2013" name="PLoS Genet.">
        <title>Genomic mechanisms accounting for the adaptation to parasitism in nematode-trapping fungi.</title>
        <authorList>
            <person name="Meerupati T."/>
            <person name="Andersson K.M."/>
            <person name="Friman E."/>
            <person name="Kumar D."/>
            <person name="Tunlid A."/>
            <person name="Ahren D."/>
        </authorList>
    </citation>
    <scope>NUCLEOTIDE SEQUENCE [LARGE SCALE GENOMIC DNA]</scope>
    <source>
        <strain evidence="3 4">CBS 200.50</strain>
    </source>
</reference>
<organism evidence="3 4">
    <name type="scientific">Dactylellina haptotyla (strain CBS 200.50)</name>
    <name type="common">Nematode-trapping fungus</name>
    <name type="synonym">Monacrosporium haptotylum</name>
    <dbReference type="NCBI Taxonomy" id="1284197"/>
    <lineage>
        <taxon>Eukaryota</taxon>
        <taxon>Fungi</taxon>
        <taxon>Dikarya</taxon>
        <taxon>Ascomycota</taxon>
        <taxon>Pezizomycotina</taxon>
        <taxon>Orbiliomycetes</taxon>
        <taxon>Orbiliales</taxon>
        <taxon>Orbiliaceae</taxon>
        <taxon>Dactylellina</taxon>
    </lineage>
</organism>
<evidence type="ECO:0000256" key="2">
    <source>
        <dbReference type="SAM" id="Phobius"/>
    </source>
</evidence>
<dbReference type="eggNOG" id="ENOG502S8J5">
    <property type="taxonomic scope" value="Eukaryota"/>
</dbReference>
<name>S8BP16_DACHA</name>
<feature type="compositionally biased region" description="Acidic residues" evidence="1">
    <location>
        <begin position="78"/>
        <end position="91"/>
    </location>
</feature>
<accession>S8BP16</accession>
<feature type="transmembrane region" description="Helical" evidence="2">
    <location>
        <begin position="20"/>
        <end position="38"/>
    </location>
</feature>
<feature type="region of interest" description="Disordered" evidence="1">
    <location>
        <begin position="49"/>
        <end position="91"/>
    </location>
</feature>
<feature type="compositionally biased region" description="Basic residues" evidence="1">
    <location>
        <begin position="132"/>
        <end position="145"/>
    </location>
</feature>
<dbReference type="EMBL" id="AQGS01000254">
    <property type="protein sequence ID" value="EPS41253.1"/>
    <property type="molecule type" value="Genomic_DNA"/>
</dbReference>
<protein>
    <submittedName>
        <fullName evidence="3">Uncharacterized protein</fullName>
    </submittedName>
</protein>
<evidence type="ECO:0000313" key="3">
    <source>
        <dbReference type="EMBL" id="EPS41253.1"/>
    </source>
</evidence>
<dbReference type="Proteomes" id="UP000015100">
    <property type="component" value="Unassembled WGS sequence"/>
</dbReference>
<gene>
    <name evidence="3" type="ORF">H072_4785</name>
</gene>
<dbReference type="AlphaFoldDB" id="S8BP16"/>
<comment type="caution">
    <text evidence="3">The sequence shown here is derived from an EMBL/GenBank/DDBJ whole genome shotgun (WGS) entry which is preliminary data.</text>
</comment>
<dbReference type="OMA" id="RENREGH"/>
<keyword evidence="2" id="KW-0472">Membrane</keyword>
<proteinExistence type="predicted"/>